<reference evidence="5" key="1">
    <citation type="submission" date="2025-08" db="UniProtKB">
        <authorList>
            <consortium name="RefSeq"/>
        </authorList>
    </citation>
    <scope>IDENTIFICATION</scope>
    <source>
        <tissue evidence="5">Whole body</tissue>
    </source>
</reference>
<evidence type="ECO:0000256" key="1">
    <source>
        <dbReference type="SAM" id="MobiDB-lite"/>
    </source>
</evidence>
<gene>
    <name evidence="5" type="primary">LOC112460326</name>
</gene>
<evidence type="ECO:0000313" key="5">
    <source>
        <dbReference type="RefSeq" id="XP_024880737.1"/>
    </source>
</evidence>
<keyword evidence="2" id="KW-1133">Transmembrane helix</keyword>
<proteinExistence type="predicted"/>
<keyword evidence="2" id="KW-0472">Membrane</keyword>
<keyword evidence="3" id="KW-0732">Signal</keyword>
<dbReference type="OrthoDB" id="8190250at2759"/>
<feature type="chain" id="PRO_5027095885" evidence="3">
    <location>
        <begin position="35"/>
        <end position="285"/>
    </location>
</feature>
<evidence type="ECO:0000313" key="4">
    <source>
        <dbReference type="Proteomes" id="UP000504618"/>
    </source>
</evidence>
<dbReference type="PANTHER" id="PTHR21879:SF23">
    <property type="entry name" value="IP06949P"/>
    <property type="match status" value="1"/>
</dbReference>
<sequence length="285" mass="29939">MLWINSIPGIERRRLHIALALAFCAFLIVDTIDAATDESKDTWTGFSTSCTSEDSKNASVSCHGVRIVRKIVQQLLETTSKERNIELFDGVSLVEVPGSGSSRKARVLKGFGGLEPFLQFLEGRELRVKLPSLLPPNIETALKESLPSEAEGRGDDFGVSGRGGGGGGGFGGGKGGGGGGGGGKKGGGGYMILILMMGKMMAAMGFGALGLLAMKALMVSALALMLSLIVAVKKLASGGDDHGHHVVYAQEVGHHHRKKRSIEDVDSTQLPYRGYAHLYANLGSS</sequence>
<dbReference type="Proteomes" id="UP000504618">
    <property type="component" value="Unplaced"/>
</dbReference>
<evidence type="ECO:0000256" key="3">
    <source>
        <dbReference type="SAM" id="SignalP"/>
    </source>
</evidence>
<dbReference type="Pfam" id="PF07898">
    <property type="entry name" value="DUF1676"/>
    <property type="match status" value="1"/>
</dbReference>
<evidence type="ECO:0000256" key="2">
    <source>
        <dbReference type="SAM" id="Phobius"/>
    </source>
</evidence>
<feature type="signal peptide" evidence="3">
    <location>
        <begin position="1"/>
        <end position="34"/>
    </location>
</feature>
<keyword evidence="4" id="KW-1185">Reference proteome</keyword>
<dbReference type="RefSeq" id="XP_024880737.1">
    <property type="nucleotide sequence ID" value="XM_025024969.1"/>
</dbReference>
<dbReference type="GeneID" id="112460326"/>
<accession>A0A6J1QEI3</accession>
<dbReference type="PANTHER" id="PTHR21879">
    <property type="entry name" value="FI03362P-RELATED-RELATED"/>
    <property type="match status" value="1"/>
</dbReference>
<organism evidence="4 5">
    <name type="scientific">Temnothorax curvispinosus</name>
    <dbReference type="NCBI Taxonomy" id="300111"/>
    <lineage>
        <taxon>Eukaryota</taxon>
        <taxon>Metazoa</taxon>
        <taxon>Ecdysozoa</taxon>
        <taxon>Arthropoda</taxon>
        <taxon>Hexapoda</taxon>
        <taxon>Insecta</taxon>
        <taxon>Pterygota</taxon>
        <taxon>Neoptera</taxon>
        <taxon>Endopterygota</taxon>
        <taxon>Hymenoptera</taxon>
        <taxon>Apocrita</taxon>
        <taxon>Aculeata</taxon>
        <taxon>Formicoidea</taxon>
        <taxon>Formicidae</taxon>
        <taxon>Myrmicinae</taxon>
        <taxon>Temnothorax</taxon>
    </lineage>
</organism>
<name>A0A6J1QEI3_9HYME</name>
<protein>
    <submittedName>
        <fullName evidence="5">Keratin, type I cytoskeletal 10-like</fullName>
    </submittedName>
</protein>
<dbReference type="GO" id="GO:0016020">
    <property type="term" value="C:membrane"/>
    <property type="evidence" value="ECO:0007669"/>
    <property type="project" value="TreeGrafter"/>
</dbReference>
<feature type="region of interest" description="Disordered" evidence="1">
    <location>
        <begin position="144"/>
        <end position="163"/>
    </location>
</feature>
<keyword evidence="2" id="KW-0812">Transmembrane</keyword>
<feature type="transmembrane region" description="Helical" evidence="2">
    <location>
        <begin position="200"/>
        <end position="232"/>
    </location>
</feature>
<dbReference type="AlphaFoldDB" id="A0A6J1QEI3"/>
<dbReference type="InterPro" id="IPR012464">
    <property type="entry name" value="DUF1676"/>
</dbReference>